<gene>
    <name evidence="1" type="ORF">GRJ2_002748100</name>
</gene>
<keyword evidence="2" id="KW-1185">Reference proteome</keyword>
<comment type="caution">
    <text evidence="1">The sequence shown here is derived from an EMBL/GenBank/DDBJ whole genome shotgun (WGS) entry which is preliminary data.</text>
</comment>
<protein>
    <submittedName>
        <fullName evidence="1">Mitochondrial enolase superfamily member 1</fullName>
    </submittedName>
</protein>
<dbReference type="EMBL" id="BAAFJT010000040">
    <property type="protein sequence ID" value="GAB0202825.1"/>
    <property type="molecule type" value="Genomic_DNA"/>
</dbReference>
<dbReference type="PRINTS" id="PR01345">
    <property type="entry name" value="CERVTRCPTASE"/>
</dbReference>
<dbReference type="Proteomes" id="UP001623348">
    <property type="component" value="Unassembled WGS sequence"/>
</dbReference>
<name>A0ABC9XYI9_GRUJA</name>
<reference evidence="1 2" key="1">
    <citation type="submission" date="2024-06" db="EMBL/GenBank/DDBJ databases">
        <title>The draft genome of Grus japonensis, version 3.</title>
        <authorList>
            <person name="Nabeshima K."/>
            <person name="Suzuki S."/>
            <person name="Onuma M."/>
        </authorList>
    </citation>
    <scope>NUCLEOTIDE SEQUENCE [LARGE SCALE GENOMIC DNA]</scope>
    <source>
        <strain evidence="1 2">451A</strain>
    </source>
</reference>
<evidence type="ECO:0000313" key="2">
    <source>
        <dbReference type="Proteomes" id="UP001623348"/>
    </source>
</evidence>
<accession>A0ABC9XYI9</accession>
<dbReference type="PANTHER" id="PTHR33332">
    <property type="entry name" value="REVERSE TRANSCRIPTASE DOMAIN-CONTAINING PROTEIN"/>
    <property type="match status" value="1"/>
</dbReference>
<evidence type="ECO:0000313" key="1">
    <source>
        <dbReference type="EMBL" id="GAB0202825.1"/>
    </source>
</evidence>
<organism evidence="1 2">
    <name type="scientific">Grus japonensis</name>
    <name type="common">Japanese crane</name>
    <name type="synonym">Red-crowned crane</name>
    <dbReference type="NCBI Taxonomy" id="30415"/>
    <lineage>
        <taxon>Eukaryota</taxon>
        <taxon>Metazoa</taxon>
        <taxon>Chordata</taxon>
        <taxon>Craniata</taxon>
        <taxon>Vertebrata</taxon>
        <taxon>Euteleostomi</taxon>
        <taxon>Archelosauria</taxon>
        <taxon>Archosauria</taxon>
        <taxon>Dinosauria</taxon>
        <taxon>Saurischia</taxon>
        <taxon>Theropoda</taxon>
        <taxon>Coelurosauria</taxon>
        <taxon>Aves</taxon>
        <taxon>Neognathae</taxon>
        <taxon>Neoaves</taxon>
        <taxon>Gruiformes</taxon>
        <taxon>Gruidae</taxon>
        <taxon>Grus</taxon>
    </lineage>
</organism>
<sequence length="181" mass="21046">MDGLGVWSLIEKYQKGTMSEEYEDKYINKSQDISKLAKWPLLFSANFHFHQYSLAVDLLGSSSAEKDLGVLVDNKLFMSQQCALMAKKANGLLGCIKKSVASRSREVILPLYSALVRPHLECCVQFWAPQFNTDRELLERVQWKATRMMRRLEHLSYEERLRELGLFSLEKRRLREDLINA</sequence>
<proteinExistence type="predicted"/>
<dbReference type="AlphaFoldDB" id="A0ABC9XYI9"/>